<evidence type="ECO:0000313" key="2">
    <source>
        <dbReference type="Proteomes" id="UP000426246"/>
    </source>
</evidence>
<name>A0A6B8RFI0_9BACL</name>
<sequence>MEKRKAADVYPFLEVYIAKREHQMSEIIQMVERYEKKRMMEERAYQTMSPLRRMLSGKKPDHHIAVEYIHYVRRPMEQVKQIRIEIETARAILEESQPHDLIKLSDEMAKEME</sequence>
<organism evidence="1 2">
    <name type="scientific">Paenibacillus psychroresistens</name>
    <dbReference type="NCBI Taxonomy" id="1778678"/>
    <lineage>
        <taxon>Bacteria</taxon>
        <taxon>Bacillati</taxon>
        <taxon>Bacillota</taxon>
        <taxon>Bacilli</taxon>
        <taxon>Bacillales</taxon>
        <taxon>Paenibacillaceae</taxon>
        <taxon>Paenibacillus</taxon>
    </lineage>
</organism>
<dbReference type="RefSeq" id="WP_155700268.1">
    <property type="nucleotide sequence ID" value="NZ_CP034235.1"/>
</dbReference>
<reference evidence="2" key="1">
    <citation type="submission" date="2018-11" db="EMBL/GenBank/DDBJ databases">
        <title>Complete genome sequence of Paenibacillus sp. ML311-T8.</title>
        <authorList>
            <person name="Nam Y.-D."/>
            <person name="Kang J."/>
            <person name="Chung W.-H."/>
            <person name="Park Y.S."/>
        </authorList>
    </citation>
    <scope>NUCLEOTIDE SEQUENCE [LARGE SCALE GENOMIC DNA]</scope>
    <source>
        <strain evidence="2">ML311-T8</strain>
    </source>
</reference>
<dbReference type="EMBL" id="CP034235">
    <property type="protein sequence ID" value="QGQ95251.1"/>
    <property type="molecule type" value="Genomic_DNA"/>
</dbReference>
<dbReference type="KEGG" id="ppsc:EHS13_10300"/>
<gene>
    <name evidence="1" type="ORF">EHS13_10300</name>
</gene>
<proteinExistence type="predicted"/>
<keyword evidence="2" id="KW-1185">Reference proteome</keyword>
<dbReference type="OrthoDB" id="2887638at2"/>
<evidence type="ECO:0000313" key="1">
    <source>
        <dbReference type="EMBL" id="QGQ95251.1"/>
    </source>
</evidence>
<accession>A0A6B8RFI0</accession>
<protein>
    <submittedName>
        <fullName evidence="1">Uncharacterized protein</fullName>
    </submittedName>
</protein>
<dbReference type="Proteomes" id="UP000426246">
    <property type="component" value="Chromosome"/>
</dbReference>
<dbReference type="AlphaFoldDB" id="A0A6B8RFI0"/>